<dbReference type="eggNOG" id="ENOG502SC50">
    <property type="taxonomic scope" value="Eukaryota"/>
</dbReference>
<dbReference type="InterPro" id="IPR000010">
    <property type="entry name" value="Cystatin_dom"/>
</dbReference>
<dbReference type="OMA" id="TKVCNVE"/>
<dbReference type="Gene3D" id="3.10.450.10">
    <property type="match status" value="1"/>
</dbReference>
<accession>B4JXX9</accession>
<dbReference type="AlphaFoldDB" id="B4JXX9"/>
<evidence type="ECO:0000313" key="3">
    <source>
        <dbReference type="EMBL" id="EDV90541.1"/>
    </source>
</evidence>
<protein>
    <submittedName>
        <fullName evidence="3">GH14131</fullName>
    </submittedName>
</protein>
<dbReference type="CDD" id="cd00042">
    <property type="entry name" value="CY"/>
    <property type="match status" value="1"/>
</dbReference>
<name>B4JXX9_DROGR</name>
<feature type="chain" id="PRO_5002813134" evidence="1">
    <location>
        <begin position="20"/>
        <end position="120"/>
    </location>
</feature>
<feature type="domain" description="Cystatin" evidence="2">
    <location>
        <begin position="21"/>
        <end position="110"/>
    </location>
</feature>
<proteinExistence type="predicted"/>
<dbReference type="Pfam" id="PF00031">
    <property type="entry name" value="Cystatin"/>
    <property type="match status" value="1"/>
</dbReference>
<dbReference type="Proteomes" id="UP000001070">
    <property type="component" value="Unassembled WGS sequence"/>
</dbReference>
<dbReference type="InParanoid" id="B4JXX9"/>
<evidence type="ECO:0000256" key="1">
    <source>
        <dbReference type="SAM" id="SignalP"/>
    </source>
</evidence>
<keyword evidence="4" id="KW-1185">Reference proteome</keyword>
<dbReference type="GO" id="GO:0004869">
    <property type="term" value="F:cysteine-type endopeptidase inhibitor activity"/>
    <property type="evidence" value="ECO:0007669"/>
    <property type="project" value="InterPro"/>
</dbReference>
<evidence type="ECO:0000313" key="4">
    <source>
        <dbReference type="Proteomes" id="UP000001070"/>
    </source>
</evidence>
<evidence type="ECO:0000259" key="2">
    <source>
        <dbReference type="SMART" id="SM00043"/>
    </source>
</evidence>
<dbReference type="InterPro" id="IPR046350">
    <property type="entry name" value="Cystatin_sf"/>
</dbReference>
<feature type="signal peptide" evidence="1">
    <location>
        <begin position="1"/>
        <end position="19"/>
    </location>
</feature>
<dbReference type="OrthoDB" id="1908104at2759"/>
<sequence length="120" mass="13234">MFSLKLLFILGLAMTAVDSLRIRGRPKELSGDELQKAEDTLNISLAKLAEGDGPNYQLIQIISASYQLVAGSKYVYVAELADESNSKVCNVEILSRPWLEDGTRVTFDCPDGKIEKQHSS</sequence>
<dbReference type="SUPFAM" id="SSF54403">
    <property type="entry name" value="Cystatin/monellin"/>
    <property type="match status" value="1"/>
</dbReference>
<dbReference type="KEGG" id="dgr:6569912"/>
<organism evidence="4">
    <name type="scientific">Drosophila grimshawi</name>
    <name type="common">Hawaiian fruit fly</name>
    <name type="synonym">Idiomyia grimshawi</name>
    <dbReference type="NCBI Taxonomy" id="7222"/>
    <lineage>
        <taxon>Eukaryota</taxon>
        <taxon>Metazoa</taxon>
        <taxon>Ecdysozoa</taxon>
        <taxon>Arthropoda</taxon>
        <taxon>Hexapoda</taxon>
        <taxon>Insecta</taxon>
        <taxon>Pterygota</taxon>
        <taxon>Neoptera</taxon>
        <taxon>Endopterygota</taxon>
        <taxon>Diptera</taxon>
        <taxon>Brachycera</taxon>
        <taxon>Muscomorpha</taxon>
        <taxon>Ephydroidea</taxon>
        <taxon>Drosophilidae</taxon>
        <taxon>Drosophila</taxon>
        <taxon>Hawaiian Drosophila</taxon>
    </lineage>
</organism>
<dbReference type="HOGENOM" id="CLU_162219_0_0_1"/>
<reference evidence="3 4" key="1">
    <citation type="journal article" date="2007" name="Nature">
        <title>Evolution of genes and genomes on the Drosophila phylogeny.</title>
        <authorList>
            <consortium name="Drosophila 12 Genomes Consortium"/>
            <person name="Clark A.G."/>
            <person name="Eisen M.B."/>
            <person name="Smith D.R."/>
            <person name="Bergman C.M."/>
            <person name="Oliver B."/>
            <person name="Markow T.A."/>
            <person name="Kaufman T.C."/>
            <person name="Kellis M."/>
            <person name="Gelbart W."/>
            <person name="Iyer V.N."/>
            <person name="Pollard D.A."/>
            <person name="Sackton T.B."/>
            <person name="Larracuente A.M."/>
            <person name="Singh N.D."/>
            <person name="Abad J.P."/>
            <person name="Abt D.N."/>
            <person name="Adryan B."/>
            <person name="Aguade M."/>
            <person name="Akashi H."/>
            <person name="Anderson W.W."/>
            <person name="Aquadro C.F."/>
            <person name="Ardell D.H."/>
            <person name="Arguello R."/>
            <person name="Artieri C.G."/>
            <person name="Barbash D.A."/>
            <person name="Barker D."/>
            <person name="Barsanti P."/>
            <person name="Batterham P."/>
            <person name="Batzoglou S."/>
            <person name="Begun D."/>
            <person name="Bhutkar A."/>
            <person name="Blanco E."/>
            <person name="Bosak S.A."/>
            <person name="Bradley R.K."/>
            <person name="Brand A.D."/>
            <person name="Brent M.R."/>
            <person name="Brooks A.N."/>
            <person name="Brown R.H."/>
            <person name="Butlin R.K."/>
            <person name="Caggese C."/>
            <person name="Calvi B.R."/>
            <person name="Bernardo de Carvalho A."/>
            <person name="Caspi A."/>
            <person name="Castrezana S."/>
            <person name="Celniker S.E."/>
            <person name="Chang J.L."/>
            <person name="Chapple C."/>
            <person name="Chatterji S."/>
            <person name="Chinwalla A."/>
            <person name="Civetta A."/>
            <person name="Clifton S.W."/>
            <person name="Comeron J.M."/>
            <person name="Costello J.C."/>
            <person name="Coyne J.A."/>
            <person name="Daub J."/>
            <person name="David R.G."/>
            <person name="Delcher A.L."/>
            <person name="Delehaunty K."/>
            <person name="Do C.B."/>
            <person name="Ebling H."/>
            <person name="Edwards K."/>
            <person name="Eickbush T."/>
            <person name="Evans J.D."/>
            <person name="Filipski A."/>
            <person name="Findeiss S."/>
            <person name="Freyhult E."/>
            <person name="Fulton L."/>
            <person name="Fulton R."/>
            <person name="Garcia A.C."/>
            <person name="Gardiner A."/>
            <person name="Garfield D.A."/>
            <person name="Garvin B.E."/>
            <person name="Gibson G."/>
            <person name="Gilbert D."/>
            <person name="Gnerre S."/>
            <person name="Godfrey J."/>
            <person name="Good R."/>
            <person name="Gotea V."/>
            <person name="Gravely B."/>
            <person name="Greenberg A.J."/>
            <person name="Griffiths-Jones S."/>
            <person name="Gross S."/>
            <person name="Guigo R."/>
            <person name="Gustafson E.A."/>
            <person name="Haerty W."/>
            <person name="Hahn M.W."/>
            <person name="Halligan D.L."/>
            <person name="Halpern A.L."/>
            <person name="Halter G.M."/>
            <person name="Han M.V."/>
            <person name="Heger A."/>
            <person name="Hillier L."/>
            <person name="Hinrichs A.S."/>
            <person name="Holmes I."/>
            <person name="Hoskins R.A."/>
            <person name="Hubisz M.J."/>
            <person name="Hultmark D."/>
            <person name="Huntley M.A."/>
            <person name="Jaffe D.B."/>
            <person name="Jagadeeshan S."/>
            <person name="Jeck W.R."/>
            <person name="Johnson J."/>
            <person name="Jones C.D."/>
            <person name="Jordan W.C."/>
            <person name="Karpen G.H."/>
            <person name="Kataoka E."/>
            <person name="Keightley P.D."/>
            <person name="Kheradpour P."/>
            <person name="Kirkness E.F."/>
            <person name="Koerich L.B."/>
            <person name="Kristiansen K."/>
            <person name="Kudrna D."/>
            <person name="Kulathinal R.J."/>
            <person name="Kumar S."/>
            <person name="Kwok R."/>
            <person name="Lander E."/>
            <person name="Langley C.H."/>
            <person name="Lapoint R."/>
            <person name="Lazzaro B.P."/>
            <person name="Lee S.J."/>
            <person name="Levesque L."/>
            <person name="Li R."/>
            <person name="Lin C.F."/>
            <person name="Lin M.F."/>
            <person name="Lindblad-Toh K."/>
            <person name="Llopart A."/>
            <person name="Long M."/>
            <person name="Low L."/>
            <person name="Lozovsky E."/>
            <person name="Lu J."/>
            <person name="Luo M."/>
            <person name="Machado C.A."/>
            <person name="Makalowski W."/>
            <person name="Marzo M."/>
            <person name="Matsuda M."/>
            <person name="Matzkin L."/>
            <person name="McAllister B."/>
            <person name="McBride C.S."/>
            <person name="McKernan B."/>
            <person name="McKernan K."/>
            <person name="Mendez-Lago M."/>
            <person name="Minx P."/>
            <person name="Mollenhauer M.U."/>
            <person name="Montooth K."/>
            <person name="Mount S.M."/>
            <person name="Mu X."/>
            <person name="Myers E."/>
            <person name="Negre B."/>
            <person name="Newfeld S."/>
            <person name="Nielsen R."/>
            <person name="Noor M.A."/>
            <person name="O'Grady P."/>
            <person name="Pachter L."/>
            <person name="Papaceit M."/>
            <person name="Parisi M.J."/>
            <person name="Parisi M."/>
            <person name="Parts L."/>
            <person name="Pedersen J.S."/>
            <person name="Pesole G."/>
            <person name="Phillippy A.M."/>
            <person name="Ponting C.P."/>
            <person name="Pop M."/>
            <person name="Porcelli D."/>
            <person name="Powell J.R."/>
            <person name="Prohaska S."/>
            <person name="Pruitt K."/>
            <person name="Puig M."/>
            <person name="Quesneville H."/>
            <person name="Ram K.R."/>
            <person name="Rand D."/>
            <person name="Rasmussen M.D."/>
            <person name="Reed L.K."/>
            <person name="Reenan R."/>
            <person name="Reily A."/>
            <person name="Remington K.A."/>
            <person name="Rieger T.T."/>
            <person name="Ritchie M.G."/>
            <person name="Robin C."/>
            <person name="Rogers Y.H."/>
            <person name="Rohde C."/>
            <person name="Rozas J."/>
            <person name="Rubenfield M.J."/>
            <person name="Ruiz A."/>
            <person name="Russo S."/>
            <person name="Salzberg S.L."/>
            <person name="Sanchez-Gracia A."/>
            <person name="Saranga D.J."/>
            <person name="Sato H."/>
            <person name="Schaeffer S.W."/>
            <person name="Schatz M.C."/>
            <person name="Schlenke T."/>
            <person name="Schwartz R."/>
            <person name="Segarra C."/>
            <person name="Singh R.S."/>
            <person name="Sirot L."/>
            <person name="Sirota M."/>
            <person name="Sisneros N.B."/>
            <person name="Smith C.D."/>
            <person name="Smith T.F."/>
            <person name="Spieth J."/>
            <person name="Stage D.E."/>
            <person name="Stark A."/>
            <person name="Stephan W."/>
            <person name="Strausberg R.L."/>
            <person name="Strempel S."/>
            <person name="Sturgill D."/>
            <person name="Sutton G."/>
            <person name="Sutton G.G."/>
            <person name="Tao W."/>
            <person name="Teichmann S."/>
            <person name="Tobari Y.N."/>
            <person name="Tomimura Y."/>
            <person name="Tsolas J.M."/>
            <person name="Valente V.L."/>
            <person name="Venter E."/>
            <person name="Venter J.C."/>
            <person name="Vicario S."/>
            <person name="Vieira F.G."/>
            <person name="Vilella A.J."/>
            <person name="Villasante A."/>
            <person name="Walenz B."/>
            <person name="Wang J."/>
            <person name="Wasserman M."/>
            <person name="Watts T."/>
            <person name="Wilson D."/>
            <person name="Wilson R.K."/>
            <person name="Wing R.A."/>
            <person name="Wolfner M.F."/>
            <person name="Wong A."/>
            <person name="Wong G.K."/>
            <person name="Wu C.I."/>
            <person name="Wu G."/>
            <person name="Yamamoto D."/>
            <person name="Yang H.P."/>
            <person name="Yang S.P."/>
            <person name="Yorke J.A."/>
            <person name="Yoshida K."/>
            <person name="Zdobnov E."/>
            <person name="Zhang P."/>
            <person name="Zhang Y."/>
            <person name="Zimin A.V."/>
            <person name="Baldwin J."/>
            <person name="Abdouelleil A."/>
            <person name="Abdulkadir J."/>
            <person name="Abebe A."/>
            <person name="Abera B."/>
            <person name="Abreu J."/>
            <person name="Acer S.C."/>
            <person name="Aftuck L."/>
            <person name="Alexander A."/>
            <person name="An P."/>
            <person name="Anderson E."/>
            <person name="Anderson S."/>
            <person name="Arachi H."/>
            <person name="Azer M."/>
            <person name="Bachantsang P."/>
            <person name="Barry A."/>
            <person name="Bayul T."/>
            <person name="Berlin A."/>
            <person name="Bessette D."/>
            <person name="Bloom T."/>
            <person name="Blye J."/>
            <person name="Boguslavskiy L."/>
            <person name="Bonnet C."/>
            <person name="Boukhgalter B."/>
            <person name="Bourzgui I."/>
            <person name="Brown A."/>
            <person name="Cahill P."/>
            <person name="Channer S."/>
            <person name="Cheshatsang Y."/>
            <person name="Chuda L."/>
            <person name="Citroen M."/>
            <person name="Collymore A."/>
            <person name="Cooke P."/>
            <person name="Costello M."/>
            <person name="D'Aco K."/>
            <person name="Daza R."/>
            <person name="De Haan G."/>
            <person name="DeGray S."/>
            <person name="DeMaso C."/>
            <person name="Dhargay N."/>
            <person name="Dooley K."/>
            <person name="Dooley E."/>
            <person name="Doricent M."/>
            <person name="Dorje P."/>
            <person name="Dorjee K."/>
            <person name="Dupes A."/>
            <person name="Elong R."/>
            <person name="Falk J."/>
            <person name="Farina A."/>
            <person name="Faro S."/>
            <person name="Ferguson D."/>
            <person name="Fisher S."/>
            <person name="Foley C.D."/>
            <person name="Franke A."/>
            <person name="Friedrich D."/>
            <person name="Gadbois L."/>
            <person name="Gearin G."/>
            <person name="Gearin C.R."/>
            <person name="Giannoukos G."/>
            <person name="Goode T."/>
            <person name="Graham J."/>
            <person name="Grandbois E."/>
            <person name="Grewal S."/>
            <person name="Gyaltsen K."/>
            <person name="Hafez N."/>
            <person name="Hagos B."/>
            <person name="Hall J."/>
            <person name="Henson C."/>
            <person name="Hollinger A."/>
            <person name="Honan T."/>
            <person name="Huard M.D."/>
            <person name="Hughes L."/>
            <person name="Hurhula B."/>
            <person name="Husby M.E."/>
            <person name="Kamat A."/>
            <person name="Kanga B."/>
            <person name="Kashin S."/>
            <person name="Khazanovich D."/>
            <person name="Kisner P."/>
            <person name="Lance K."/>
            <person name="Lara M."/>
            <person name="Lee W."/>
            <person name="Lennon N."/>
            <person name="Letendre F."/>
            <person name="LeVine R."/>
            <person name="Lipovsky A."/>
            <person name="Liu X."/>
            <person name="Liu J."/>
            <person name="Liu S."/>
            <person name="Lokyitsang T."/>
            <person name="Lokyitsang Y."/>
            <person name="Lubonja R."/>
            <person name="Lui A."/>
            <person name="MacDonald P."/>
            <person name="Magnisalis V."/>
            <person name="Maru K."/>
            <person name="Matthews C."/>
            <person name="McCusker W."/>
            <person name="McDonough S."/>
            <person name="Mehta T."/>
            <person name="Meldrim J."/>
            <person name="Meneus L."/>
            <person name="Mihai O."/>
            <person name="Mihalev A."/>
            <person name="Mihova T."/>
            <person name="Mittelman R."/>
            <person name="Mlenga V."/>
            <person name="Montmayeur A."/>
            <person name="Mulrain L."/>
            <person name="Navidi A."/>
            <person name="Naylor J."/>
            <person name="Negash T."/>
            <person name="Nguyen T."/>
            <person name="Nguyen N."/>
            <person name="Nicol R."/>
            <person name="Norbu C."/>
            <person name="Norbu N."/>
            <person name="Novod N."/>
            <person name="O'Neill B."/>
            <person name="Osman S."/>
            <person name="Markiewicz E."/>
            <person name="Oyono O.L."/>
            <person name="Patti C."/>
            <person name="Phunkhang P."/>
            <person name="Pierre F."/>
            <person name="Priest M."/>
            <person name="Raghuraman S."/>
            <person name="Rege F."/>
            <person name="Reyes R."/>
            <person name="Rise C."/>
            <person name="Rogov P."/>
            <person name="Ross K."/>
            <person name="Ryan E."/>
            <person name="Settipalli S."/>
            <person name="Shea T."/>
            <person name="Sherpa N."/>
            <person name="Shi L."/>
            <person name="Shih D."/>
            <person name="Sparrow T."/>
            <person name="Spaulding J."/>
            <person name="Stalker J."/>
            <person name="Stange-Thomann N."/>
            <person name="Stavropoulos S."/>
            <person name="Stone C."/>
            <person name="Strader C."/>
            <person name="Tesfaye S."/>
            <person name="Thomson T."/>
            <person name="Thoulutsang Y."/>
            <person name="Thoulutsang D."/>
            <person name="Topham K."/>
            <person name="Topping I."/>
            <person name="Tsamla T."/>
            <person name="Vassiliev H."/>
            <person name="Vo A."/>
            <person name="Wangchuk T."/>
            <person name="Wangdi T."/>
            <person name="Weiand M."/>
            <person name="Wilkinson J."/>
            <person name="Wilson A."/>
            <person name="Yadav S."/>
            <person name="Young G."/>
            <person name="Yu Q."/>
            <person name="Zembek L."/>
            <person name="Zhong D."/>
            <person name="Zimmer A."/>
            <person name="Zwirko Z."/>
            <person name="Jaffe D.B."/>
            <person name="Alvarez P."/>
            <person name="Brockman W."/>
            <person name="Butler J."/>
            <person name="Chin C."/>
            <person name="Gnerre S."/>
            <person name="Grabherr M."/>
            <person name="Kleber M."/>
            <person name="Mauceli E."/>
            <person name="MacCallum I."/>
        </authorList>
    </citation>
    <scope>NUCLEOTIDE SEQUENCE [LARGE SCALE GENOMIC DNA]</scope>
    <source>
        <strain evidence="4">Tucson 15287-2541.00</strain>
    </source>
</reference>
<dbReference type="SMART" id="SM00043">
    <property type="entry name" value="CY"/>
    <property type="match status" value="1"/>
</dbReference>
<dbReference type="EMBL" id="CH916377">
    <property type="protein sequence ID" value="EDV90541.1"/>
    <property type="molecule type" value="Genomic_DNA"/>
</dbReference>
<keyword evidence="1" id="KW-0732">Signal</keyword>
<gene>
    <name evidence="3" type="primary">Dgri\GH14131</name>
    <name evidence="3" type="ORF">Dgri_GH14131</name>
</gene>
<dbReference type="PhylomeDB" id="B4JXX9"/>